<evidence type="ECO:0000313" key="1">
    <source>
        <dbReference type="EMBL" id="GAH11772.1"/>
    </source>
</evidence>
<dbReference type="AlphaFoldDB" id="X1CVC1"/>
<name>X1CVC1_9ZZZZ</name>
<feature type="non-terminal residue" evidence="1">
    <location>
        <position position="1"/>
    </location>
</feature>
<protein>
    <submittedName>
        <fullName evidence="1">Uncharacterized protein</fullName>
    </submittedName>
</protein>
<comment type="caution">
    <text evidence="1">The sequence shown here is derived from an EMBL/GenBank/DDBJ whole genome shotgun (WGS) entry which is preliminary data.</text>
</comment>
<feature type="non-terminal residue" evidence="1">
    <location>
        <position position="223"/>
    </location>
</feature>
<gene>
    <name evidence="1" type="ORF">S01H4_58027</name>
</gene>
<sequence length="223" mass="24794">SEFGVSTVDTTGNYKPGSNLEIVRTVNKYTPEDVYYSTIDDITPEVARAAFDEQARIREDMVSGVEVDLKAITEQPEAAPRYTPEQDAIVKQIGDTSVKIDDLPEGVNKVASDKLHELRGILDAGEQGQQIWNDDYTQVIGETKSTLPEWYSQELKDYYKGIKPKKAAVLAAFDDIAAGTAKPTAMVERIRGILVDNLEDVPEFQRALGMDVEDTTYLNELSR</sequence>
<accession>X1CVC1</accession>
<proteinExistence type="predicted"/>
<organism evidence="1">
    <name type="scientific">marine sediment metagenome</name>
    <dbReference type="NCBI Taxonomy" id="412755"/>
    <lineage>
        <taxon>unclassified sequences</taxon>
        <taxon>metagenomes</taxon>
        <taxon>ecological metagenomes</taxon>
    </lineage>
</organism>
<dbReference type="EMBL" id="BART01033849">
    <property type="protein sequence ID" value="GAH11772.1"/>
    <property type="molecule type" value="Genomic_DNA"/>
</dbReference>
<reference evidence="1" key="1">
    <citation type="journal article" date="2014" name="Front. Microbiol.">
        <title>High frequency of phylogenetically diverse reductive dehalogenase-homologous genes in deep subseafloor sedimentary metagenomes.</title>
        <authorList>
            <person name="Kawai M."/>
            <person name="Futagami T."/>
            <person name="Toyoda A."/>
            <person name="Takaki Y."/>
            <person name="Nishi S."/>
            <person name="Hori S."/>
            <person name="Arai W."/>
            <person name="Tsubouchi T."/>
            <person name="Morono Y."/>
            <person name="Uchiyama I."/>
            <person name="Ito T."/>
            <person name="Fujiyama A."/>
            <person name="Inagaki F."/>
            <person name="Takami H."/>
        </authorList>
    </citation>
    <scope>NUCLEOTIDE SEQUENCE</scope>
    <source>
        <strain evidence="1">Expedition CK06-06</strain>
    </source>
</reference>